<dbReference type="PROSITE" id="PS00092">
    <property type="entry name" value="N6_MTASE"/>
    <property type="match status" value="1"/>
</dbReference>
<evidence type="ECO:0000256" key="5">
    <source>
        <dbReference type="ARBA" id="ARBA00022694"/>
    </source>
</evidence>
<comment type="catalytic activity">
    <reaction evidence="6">
        <text>adenosine(37) in tRNA1(Val) + S-adenosyl-L-methionine = N(6)-methyladenosine(37) in tRNA1(Val) + S-adenosyl-L-homocysteine + H(+)</text>
        <dbReference type="Rhea" id="RHEA:43160"/>
        <dbReference type="Rhea" id="RHEA-COMP:10369"/>
        <dbReference type="Rhea" id="RHEA-COMP:10370"/>
        <dbReference type="ChEBI" id="CHEBI:15378"/>
        <dbReference type="ChEBI" id="CHEBI:57856"/>
        <dbReference type="ChEBI" id="CHEBI:59789"/>
        <dbReference type="ChEBI" id="CHEBI:74411"/>
        <dbReference type="ChEBI" id="CHEBI:74449"/>
        <dbReference type="EC" id="2.1.1.223"/>
    </reaction>
</comment>
<reference evidence="8 9" key="1">
    <citation type="submission" date="2016-10" db="EMBL/GenBank/DDBJ databases">
        <authorList>
            <person name="Varghese N."/>
            <person name="Submissions S."/>
        </authorList>
    </citation>
    <scope>NUCLEOTIDE SEQUENCE [LARGE SCALE GENOMIC DNA]</scope>
    <source>
        <strain evidence="8 9">DSM 25353</strain>
    </source>
</reference>
<dbReference type="RefSeq" id="WP_139173894.1">
    <property type="nucleotide sequence ID" value="NZ_FNNO01000008.1"/>
</dbReference>
<evidence type="ECO:0000259" key="7">
    <source>
        <dbReference type="Pfam" id="PF05175"/>
    </source>
</evidence>
<evidence type="ECO:0000313" key="9">
    <source>
        <dbReference type="Proteomes" id="UP000198711"/>
    </source>
</evidence>
<evidence type="ECO:0000256" key="3">
    <source>
        <dbReference type="ARBA" id="ARBA00022679"/>
    </source>
</evidence>
<evidence type="ECO:0000256" key="2">
    <source>
        <dbReference type="ARBA" id="ARBA00022603"/>
    </source>
</evidence>
<dbReference type="PANTHER" id="PTHR47739">
    <property type="entry name" value="TRNA1(VAL) (ADENINE(37)-N6)-METHYLTRANSFERASE"/>
    <property type="match status" value="1"/>
</dbReference>
<dbReference type="GO" id="GO:0032259">
    <property type="term" value="P:methylation"/>
    <property type="evidence" value="ECO:0007669"/>
    <property type="project" value="UniProtKB-KW"/>
</dbReference>
<gene>
    <name evidence="8" type="ORF">SAMN05444410_108174</name>
</gene>
<dbReference type="EC" id="2.1.1.223" evidence="6"/>
<name>A0A8X8LFF0_9BACT</name>
<keyword evidence="9" id="KW-1185">Reference proteome</keyword>
<dbReference type="InterPro" id="IPR022882">
    <property type="entry name" value="tRNA_adenine-N6_MeTrfase"/>
</dbReference>
<dbReference type="GO" id="GO:0003676">
    <property type="term" value="F:nucleic acid binding"/>
    <property type="evidence" value="ECO:0007669"/>
    <property type="project" value="InterPro"/>
</dbReference>
<dbReference type="EMBL" id="FNNO01000008">
    <property type="protein sequence ID" value="SDX06043.1"/>
    <property type="molecule type" value="Genomic_DNA"/>
</dbReference>
<dbReference type="GO" id="GO:0005737">
    <property type="term" value="C:cytoplasm"/>
    <property type="evidence" value="ECO:0007669"/>
    <property type="project" value="UniProtKB-SubCell"/>
</dbReference>
<dbReference type="HAMAP" id="MF_01872">
    <property type="entry name" value="tRNA_methyltr_YfiC"/>
    <property type="match status" value="1"/>
</dbReference>
<keyword evidence="3 6" id="KW-0808">Transferase</keyword>
<evidence type="ECO:0000256" key="6">
    <source>
        <dbReference type="HAMAP-Rule" id="MF_01872"/>
    </source>
</evidence>
<dbReference type="Gene3D" id="3.40.50.150">
    <property type="entry name" value="Vaccinia Virus protein VP39"/>
    <property type="match status" value="1"/>
</dbReference>
<dbReference type="InterPro" id="IPR050210">
    <property type="entry name" value="tRNA_Adenine-N(6)_MTase"/>
</dbReference>
<evidence type="ECO:0000313" key="8">
    <source>
        <dbReference type="EMBL" id="SDX06043.1"/>
    </source>
</evidence>
<evidence type="ECO:0000256" key="4">
    <source>
        <dbReference type="ARBA" id="ARBA00022691"/>
    </source>
</evidence>
<dbReference type="PANTHER" id="PTHR47739:SF1">
    <property type="entry name" value="TRNA1(VAL) (ADENINE(37)-N6)-METHYLTRANSFERASE"/>
    <property type="match status" value="1"/>
</dbReference>
<feature type="domain" description="Methyltransferase small" evidence="7">
    <location>
        <begin position="46"/>
        <end position="163"/>
    </location>
</feature>
<sequence length="241" mass="26906">MANTYFGFKEFMVYQEHCAMKVCTDACLFGAWLADKVQTGALGEIKSALDIGLGTGVLSLMLAQKCDAVIDGVEIDELTIRQALSNFRTSPWEKRLNVFHQTIQRFMPAQSYNLVFSNPPFFEQHLKSSDSKRNLALHSEELKLDELVTSADRLLKPTGHFAVLLSYAKTAAFIRMAGDHGLFLHDSVTVKQTPAHQPFRSMLLFGKTQVSAPGSTTIIIKEGDEYTAPFATLLEDYYINL</sequence>
<dbReference type="Proteomes" id="UP000198711">
    <property type="component" value="Unassembled WGS sequence"/>
</dbReference>
<keyword evidence="1 6" id="KW-0963">Cytoplasm</keyword>
<comment type="caution">
    <text evidence="8">The sequence shown here is derived from an EMBL/GenBank/DDBJ whole genome shotgun (WGS) entry which is preliminary data.</text>
</comment>
<comment type="function">
    <text evidence="6">Specifically methylates the adenine in position 37 of tRNA(1)(Val) (anticodon cmo5UAC).</text>
</comment>
<comment type="similarity">
    <text evidence="6">Belongs to the methyltransferase superfamily. tRNA (adenine-N(6)-)-methyltransferase family.</text>
</comment>
<comment type="subcellular location">
    <subcellularLocation>
        <location evidence="6">Cytoplasm</location>
    </subcellularLocation>
</comment>
<keyword evidence="4 6" id="KW-0949">S-adenosyl-L-methionine</keyword>
<dbReference type="GO" id="GO:0016430">
    <property type="term" value="F:tRNA (adenine-N6)-methyltransferase activity"/>
    <property type="evidence" value="ECO:0007669"/>
    <property type="project" value="UniProtKB-UniRule"/>
</dbReference>
<protein>
    <recommendedName>
        <fullName evidence="6">tRNA1(Val) (adenine(37)-N6)-methyltransferase</fullName>
        <ecNumber evidence="6">2.1.1.223</ecNumber>
    </recommendedName>
    <alternativeName>
        <fullName evidence="6">tRNA m6A37 methyltransferase</fullName>
    </alternativeName>
</protein>
<dbReference type="InterPro" id="IPR029063">
    <property type="entry name" value="SAM-dependent_MTases_sf"/>
</dbReference>
<accession>A0A8X8LFF0</accession>
<dbReference type="GO" id="GO:0008033">
    <property type="term" value="P:tRNA processing"/>
    <property type="evidence" value="ECO:0007669"/>
    <property type="project" value="UniProtKB-UniRule"/>
</dbReference>
<keyword evidence="2 6" id="KW-0489">Methyltransferase</keyword>
<dbReference type="AlphaFoldDB" id="A0A8X8LFF0"/>
<organism evidence="8 9">
    <name type="scientific">Hydrobacter penzbergensis</name>
    <dbReference type="NCBI Taxonomy" id="1235997"/>
    <lineage>
        <taxon>Bacteria</taxon>
        <taxon>Pseudomonadati</taxon>
        <taxon>Bacteroidota</taxon>
        <taxon>Chitinophagia</taxon>
        <taxon>Chitinophagales</taxon>
        <taxon>Chitinophagaceae</taxon>
        <taxon>Hydrobacter</taxon>
    </lineage>
</organism>
<dbReference type="InterPro" id="IPR002052">
    <property type="entry name" value="DNA_methylase_N6_adenine_CS"/>
</dbReference>
<proteinExistence type="inferred from homology"/>
<evidence type="ECO:0000256" key="1">
    <source>
        <dbReference type="ARBA" id="ARBA00022490"/>
    </source>
</evidence>
<keyword evidence="5 6" id="KW-0819">tRNA processing</keyword>
<dbReference type="InterPro" id="IPR007848">
    <property type="entry name" value="Small_mtfrase_dom"/>
</dbReference>
<dbReference type="SUPFAM" id="SSF53335">
    <property type="entry name" value="S-adenosyl-L-methionine-dependent methyltransferases"/>
    <property type="match status" value="1"/>
</dbReference>
<dbReference type="CDD" id="cd02440">
    <property type="entry name" value="AdoMet_MTases"/>
    <property type="match status" value="1"/>
</dbReference>
<dbReference type="Pfam" id="PF05175">
    <property type="entry name" value="MTS"/>
    <property type="match status" value="1"/>
</dbReference>